<reference evidence="4 5" key="1">
    <citation type="submission" date="2019-11" db="EMBL/GenBank/DDBJ databases">
        <title>Pseudooceanicola pacifica sp. nov., isolated from deep-sea sediment of the Pacific Ocean.</title>
        <authorList>
            <person name="Lyu L."/>
        </authorList>
    </citation>
    <scope>NUCLEOTIDE SEQUENCE [LARGE SCALE GENOMIC DNA]</scope>
    <source>
        <strain evidence="4 5">216_PA32_1</strain>
    </source>
</reference>
<dbReference type="PANTHER" id="PTHR43877">
    <property type="entry name" value="AMINOALKYLPHOSPHONATE N-ACETYLTRANSFERASE-RELATED-RELATED"/>
    <property type="match status" value="1"/>
</dbReference>
<evidence type="ECO:0000259" key="3">
    <source>
        <dbReference type="PROSITE" id="PS51186"/>
    </source>
</evidence>
<name>A0A844W262_9RHOB</name>
<dbReference type="PROSITE" id="PS51186">
    <property type="entry name" value="GNAT"/>
    <property type="match status" value="1"/>
</dbReference>
<dbReference type="SUPFAM" id="SSF55729">
    <property type="entry name" value="Acyl-CoA N-acyltransferases (Nat)"/>
    <property type="match status" value="1"/>
</dbReference>
<organism evidence="4 5">
    <name type="scientific">Pseudooceanicola pacificus</name>
    <dbReference type="NCBI Taxonomy" id="2676438"/>
    <lineage>
        <taxon>Bacteria</taxon>
        <taxon>Pseudomonadati</taxon>
        <taxon>Pseudomonadota</taxon>
        <taxon>Alphaproteobacteria</taxon>
        <taxon>Rhodobacterales</taxon>
        <taxon>Paracoccaceae</taxon>
        <taxon>Pseudooceanicola</taxon>
    </lineage>
</organism>
<dbReference type="InterPro" id="IPR016181">
    <property type="entry name" value="Acyl_CoA_acyltransferase"/>
</dbReference>
<sequence>MTLHVRPAGPLDAGPLADLLNEVIAEGGTTAITTPVTRDYIAERMASDPRAIWHLAEDDAGDVLGFQWVDPHPEHGADCAQIATFARVGRTGLGTGSALFEKTRAAALASGYRWINAEIRADNLGGLAYYGSRGFEDYGRIEGYRMANGQVVDKVLKRYDLD</sequence>
<dbReference type="InterPro" id="IPR000182">
    <property type="entry name" value="GNAT_dom"/>
</dbReference>
<evidence type="ECO:0000313" key="5">
    <source>
        <dbReference type="Proteomes" id="UP000443843"/>
    </source>
</evidence>
<gene>
    <name evidence="4" type="ORF">GLS40_02600</name>
</gene>
<keyword evidence="2" id="KW-0012">Acyltransferase</keyword>
<evidence type="ECO:0000256" key="1">
    <source>
        <dbReference type="ARBA" id="ARBA00022679"/>
    </source>
</evidence>
<comment type="caution">
    <text evidence="4">The sequence shown here is derived from an EMBL/GenBank/DDBJ whole genome shotgun (WGS) entry which is preliminary data.</text>
</comment>
<keyword evidence="1 4" id="KW-0808">Transferase</keyword>
<dbReference type="GO" id="GO:0016747">
    <property type="term" value="F:acyltransferase activity, transferring groups other than amino-acyl groups"/>
    <property type="evidence" value="ECO:0007669"/>
    <property type="project" value="InterPro"/>
</dbReference>
<evidence type="ECO:0000313" key="4">
    <source>
        <dbReference type="EMBL" id="MWB76911.1"/>
    </source>
</evidence>
<feature type="domain" description="N-acetyltransferase" evidence="3">
    <location>
        <begin position="3"/>
        <end position="162"/>
    </location>
</feature>
<dbReference type="Proteomes" id="UP000443843">
    <property type="component" value="Unassembled WGS sequence"/>
</dbReference>
<accession>A0A844W262</accession>
<evidence type="ECO:0000256" key="2">
    <source>
        <dbReference type="ARBA" id="ARBA00023315"/>
    </source>
</evidence>
<dbReference type="EMBL" id="WNXQ01000001">
    <property type="protein sequence ID" value="MWB76911.1"/>
    <property type="molecule type" value="Genomic_DNA"/>
</dbReference>
<dbReference type="RefSeq" id="WP_160381033.1">
    <property type="nucleotide sequence ID" value="NZ_WNXQ01000001.1"/>
</dbReference>
<dbReference type="InterPro" id="IPR050832">
    <property type="entry name" value="Bact_Acetyltransf"/>
</dbReference>
<proteinExistence type="predicted"/>
<keyword evidence="5" id="KW-1185">Reference proteome</keyword>
<dbReference type="Pfam" id="PF00583">
    <property type="entry name" value="Acetyltransf_1"/>
    <property type="match status" value="1"/>
</dbReference>
<dbReference type="Gene3D" id="3.40.630.30">
    <property type="match status" value="1"/>
</dbReference>
<protein>
    <submittedName>
        <fullName evidence="4">GNAT family N-acetyltransferase</fullName>
    </submittedName>
</protein>
<dbReference type="AlphaFoldDB" id="A0A844W262"/>